<dbReference type="KEGG" id="kpd:CW740_05450"/>
<dbReference type="Pfam" id="PF10972">
    <property type="entry name" value="CsiV"/>
    <property type="match status" value="1"/>
</dbReference>
<evidence type="ECO:0000313" key="1">
    <source>
        <dbReference type="EMBL" id="AUD78723.1"/>
    </source>
</evidence>
<dbReference type="Proteomes" id="UP000232693">
    <property type="component" value="Chromosome"/>
</dbReference>
<reference evidence="1 2" key="1">
    <citation type="submission" date="2017-12" db="EMBL/GenBank/DDBJ databases">
        <title>Kangiella profundi FT102 completed genome.</title>
        <authorList>
            <person name="Xu J."/>
            <person name="Wang J."/>
            <person name="Lu Y."/>
        </authorList>
    </citation>
    <scope>NUCLEOTIDE SEQUENCE [LARGE SCALE GENOMIC DNA]</scope>
    <source>
        <strain evidence="1 2">FT102</strain>
    </source>
</reference>
<sequence>MTRKIITLALILNLVFSAQNSTAQSIFDIEFVFFKRIDQQDNSAQVKETELPEIETEFTFSNLPEGFTLLTDNQLKLHGVWDRLRTSQNIRPMLHIGWRQPLMDKSDTPWLAYSTEDAPEEAGLDIFNGLIRFSRNQGLLVEHKVTGFKPLNLPDEFMQPTEDQNTAYEYDDVESLAATPIEQPMVDMQMPEQLHGYFLLSENRKIKLDELHYFDHPNMGILLKVTPYKASLEEQEALDNPK</sequence>
<dbReference type="RefSeq" id="WP_106646577.1">
    <property type="nucleotide sequence ID" value="NZ_BMGO01000001.1"/>
</dbReference>
<name>A0A2K9AQM6_9GAMM</name>
<dbReference type="InterPro" id="IPR021241">
    <property type="entry name" value="CsiV"/>
</dbReference>
<accession>A0A2K9AQM6</accession>
<gene>
    <name evidence="1" type="ORF">CW740_05450</name>
</gene>
<dbReference type="EMBL" id="CP025120">
    <property type="protein sequence ID" value="AUD78723.1"/>
    <property type="molecule type" value="Genomic_DNA"/>
</dbReference>
<keyword evidence="2" id="KW-1185">Reference proteome</keyword>
<dbReference type="OrthoDB" id="5566524at2"/>
<organism evidence="1 2">
    <name type="scientific">Kangiella profundi</name>
    <dbReference type="NCBI Taxonomy" id="1561924"/>
    <lineage>
        <taxon>Bacteria</taxon>
        <taxon>Pseudomonadati</taxon>
        <taxon>Pseudomonadota</taxon>
        <taxon>Gammaproteobacteria</taxon>
        <taxon>Kangiellales</taxon>
        <taxon>Kangiellaceae</taxon>
        <taxon>Kangiella</taxon>
    </lineage>
</organism>
<evidence type="ECO:0000313" key="2">
    <source>
        <dbReference type="Proteomes" id="UP000232693"/>
    </source>
</evidence>
<dbReference type="AlphaFoldDB" id="A0A2K9AQM6"/>
<proteinExistence type="predicted"/>
<protein>
    <submittedName>
        <fullName evidence="1">Uncharacterized protein</fullName>
    </submittedName>
</protein>